<evidence type="ECO:0000256" key="2">
    <source>
        <dbReference type="ARBA" id="ARBA00023015"/>
    </source>
</evidence>
<evidence type="ECO:0000256" key="3">
    <source>
        <dbReference type="ARBA" id="ARBA00023125"/>
    </source>
</evidence>
<feature type="domain" description="HTH lacI-type" evidence="5">
    <location>
        <begin position="3"/>
        <end position="57"/>
    </location>
</feature>
<dbReference type="Gene3D" id="1.10.260.40">
    <property type="entry name" value="lambda repressor-like DNA-binding domains"/>
    <property type="match status" value="1"/>
</dbReference>
<reference evidence="6 7" key="1">
    <citation type="submission" date="2016-11" db="EMBL/GenBank/DDBJ databases">
        <authorList>
            <person name="Jaros S."/>
            <person name="Januszkiewicz K."/>
            <person name="Wedrychowicz H."/>
        </authorList>
    </citation>
    <scope>NUCLEOTIDE SEQUENCE [LARGE SCALE GENOMIC DNA]</scope>
    <source>
        <strain evidence="6 7">DSM 15692</strain>
    </source>
</reference>
<dbReference type="SUPFAM" id="SSF53822">
    <property type="entry name" value="Periplasmic binding protein-like I"/>
    <property type="match status" value="1"/>
</dbReference>
<dbReference type="OrthoDB" id="9798934at2"/>
<dbReference type="InterPro" id="IPR010982">
    <property type="entry name" value="Lambda_DNA-bd_dom_sf"/>
</dbReference>
<dbReference type="InterPro" id="IPR000843">
    <property type="entry name" value="HTH_LacI"/>
</dbReference>
<keyword evidence="4" id="KW-0804">Transcription</keyword>
<evidence type="ECO:0000313" key="6">
    <source>
        <dbReference type="EMBL" id="SHE92431.1"/>
    </source>
</evidence>
<accession>A0A1M4XG76</accession>
<evidence type="ECO:0000256" key="4">
    <source>
        <dbReference type="ARBA" id="ARBA00023163"/>
    </source>
</evidence>
<dbReference type="SUPFAM" id="SSF47413">
    <property type="entry name" value="lambda repressor-like DNA-binding domains"/>
    <property type="match status" value="1"/>
</dbReference>
<dbReference type="Gene3D" id="3.40.50.2300">
    <property type="match status" value="2"/>
</dbReference>
<keyword evidence="2" id="KW-0805">Transcription regulation</keyword>
<name>A0A1M4XG76_9LACT</name>
<dbReference type="RefSeq" id="WP_073298183.1">
    <property type="nucleotide sequence ID" value="NZ_FQUF01000021.1"/>
</dbReference>
<dbReference type="PANTHER" id="PTHR30146:SF148">
    <property type="entry name" value="HTH-TYPE TRANSCRIPTIONAL REPRESSOR PURR-RELATED"/>
    <property type="match status" value="1"/>
</dbReference>
<sequence>MKATIYDIAELSGYSISTVSKVINNNPNVSDKAKTKVLDAINQLAYLPSSSARALATNKSQMIGVVFTEDLGVGLAHPFFGPVIESFRKFVDLYNYDLLFVSRNIKEEKDYVNQLIRRGVDGIIVFSTDTEKSSTSVYQNFKIPTVFIDMNFENSNVVYSDNLQGVRLAVDHLVSLGHKKIAHIHGEREIFTSEERIKGFNLAMNEHNLNLPEEYIENGGYYSIEGGRTAMMKLLKLDDQPTAVFVSGDKMAIGAIQAIKEVGKSVPEDYSIIGYDDIEIVQYIEPALTTIAQDKESIGRQAGKMLVDNIQNENVPYSTKIIPVRLIKRESVARPKGVVKRLEI</sequence>
<dbReference type="InterPro" id="IPR046335">
    <property type="entry name" value="LacI/GalR-like_sensor"/>
</dbReference>
<dbReference type="EMBL" id="FQUF01000021">
    <property type="protein sequence ID" value="SHE92431.1"/>
    <property type="molecule type" value="Genomic_DNA"/>
</dbReference>
<gene>
    <name evidence="6" type="ORF">SAMN02745249_01435</name>
</gene>
<dbReference type="GO" id="GO:0000976">
    <property type="term" value="F:transcription cis-regulatory region binding"/>
    <property type="evidence" value="ECO:0007669"/>
    <property type="project" value="TreeGrafter"/>
</dbReference>
<dbReference type="PANTHER" id="PTHR30146">
    <property type="entry name" value="LACI-RELATED TRANSCRIPTIONAL REPRESSOR"/>
    <property type="match status" value="1"/>
</dbReference>
<evidence type="ECO:0000259" key="5">
    <source>
        <dbReference type="PROSITE" id="PS50932"/>
    </source>
</evidence>
<dbReference type="GO" id="GO:0003700">
    <property type="term" value="F:DNA-binding transcription factor activity"/>
    <property type="evidence" value="ECO:0007669"/>
    <property type="project" value="TreeGrafter"/>
</dbReference>
<dbReference type="CDD" id="cd01392">
    <property type="entry name" value="HTH_LacI"/>
    <property type="match status" value="1"/>
</dbReference>
<keyword evidence="1" id="KW-0678">Repressor</keyword>
<evidence type="ECO:0000313" key="7">
    <source>
        <dbReference type="Proteomes" id="UP000184128"/>
    </source>
</evidence>
<dbReference type="Pfam" id="PF13377">
    <property type="entry name" value="Peripla_BP_3"/>
    <property type="match status" value="1"/>
</dbReference>
<dbReference type="Proteomes" id="UP000184128">
    <property type="component" value="Unassembled WGS sequence"/>
</dbReference>
<dbReference type="CDD" id="cd06267">
    <property type="entry name" value="PBP1_LacI_sugar_binding-like"/>
    <property type="match status" value="1"/>
</dbReference>
<keyword evidence="7" id="KW-1185">Reference proteome</keyword>
<dbReference type="Pfam" id="PF00356">
    <property type="entry name" value="LacI"/>
    <property type="match status" value="1"/>
</dbReference>
<dbReference type="SMART" id="SM00354">
    <property type="entry name" value="HTH_LACI"/>
    <property type="match status" value="1"/>
</dbReference>
<dbReference type="InterPro" id="IPR028082">
    <property type="entry name" value="Peripla_BP_I"/>
</dbReference>
<protein>
    <submittedName>
        <fullName evidence="6">Transcriptional regulator, LacI family</fullName>
    </submittedName>
</protein>
<dbReference type="STRING" id="1121025.SAMN02745249_01435"/>
<keyword evidence="3" id="KW-0238">DNA-binding</keyword>
<dbReference type="PROSITE" id="PS50932">
    <property type="entry name" value="HTH_LACI_2"/>
    <property type="match status" value="1"/>
</dbReference>
<proteinExistence type="predicted"/>
<organism evidence="6 7">
    <name type="scientific">Atopostipes suicloacalis DSM 15692</name>
    <dbReference type="NCBI Taxonomy" id="1121025"/>
    <lineage>
        <taxon>Bacteria</taxon>
        <taxon>Bacillati</taxon>
        <taxon>Bacillota</taxon>
        <taxon>Bacilli</taxon>
        <taxon>Lactobacillales</taxon>
        <taxon>Carnobacteriaceae</taxon>
        <taxon>Atopostipes</taxon>
    </lineage>
</organism>
<evidence type="ECO:0000256" key="1">
    <source>
        <dbReference type="ARBA" id="ARBA00022491"/>
    </source>
</evidence>
<dbReference type="AlphaFoldDB" id="A0A1M4XG76"/>